<feature type="transmembrane region" description="Helical" evidence="1">
    <location>
        <begin position="84"/>
        <end position="106"/>
    </location>
</feature>
<feature type="transmembrane region" description="Helical" evidence="1">
    <location>
        <begin position="44"/>
        <end position="63"/>
    </location>
</feature>
<feature type="transmembrane region" description="Helical" evidence="1">
    <location>
        <begin position="7"/>
        <end position="32"/>
    </location>
</feature>
<comment type="caution">
    <text evidence="2">The sequence shown here is derived from an EMBL/GenBank/DDBJ whole genome shotgun (WGS) entry which is preliminary data.</text>
</comment>
<keyword evidence="1" id="KW-0472">Membrane</keyword>
<feature type="transmembrane region" description="Helical" evidence="1">
    <location>
        <begin position="183"/>
        <end position="205"/>
    </location>
</feature>
<name>A0ABR9CZM5_9GAMM</name>
<feature type="transmembrane region" description="Helical" evidence="1">
    <location>
        <begin position="211"/>
        <end position="236"/>
    </location>
</feature>
<dbReference type="EMBL" id="JACXSS010000001">
    <property type="protein sequence ID" value="MBD9356308.1"/>
    <property type="molecule type" value="Genomic_DNA"/>
</dbReference>
<accession>A0ABR9CZM5</accession>
<feature type="transmembrane region" description="Helical" evidence="1">
    <location>
        <begin position="257"/>
        <end position="275"/>
    </location>
</feature>
<reference evidence="2 3" key="1">
    <citation type="submission" date="2020-09" db="EMBL/GenBank/DDBJ databases">
        <title>Methylomonas albis sp. nov. and Methylomonas fluvii sp. nov.: Two cold-adapted methanotrophs from the River Elbe and an amended description of Methylovulum psychrotolerans strain Eb1.</title>
        <authorList>
            <person name="Bussmann I.K."/>
            <person name="Klings K.-W."/>
            <person name="Warnstedt J."/>
            <person name="Hoppert M."/>
            <person name="Saborowski A."/>
            <person name="Horn F."/>
            <person name="Liebner S."/>
        </authorList>
    </citation>
    <scope>NUCLEOTIDE SEQUENCE [LARGE SCALE GENOMIC DNA]</scope>
    <source>
        <strain evidence="2 3">EbA</strain>
    </source>
</reference>
<proteinExistence type="predicted"/>
<organism evidence="2 3">
    <name type="scientific">Methylomonas albis</name>
    <dbReference type="NCBI Taxonomy" id="1854563"/>
    <lineage>
        <taxon>Bacteria</taxon>
        <taxon>Pseudomonadati</taxon>
        <taxon>Pseudomonadota</taxon>
        <taxon>Gammaproteobacteria</taxon>
        <taxon>Methylococcales</taxon>
        <taxon>Methylococcaceae</taxon>
        <taxon>Methylomonas</taxon>
    </lineage>
</organism>
<dbReference type="RefSeq" id="WP_192374672.1">
    <property type="nucleotide sequence ID" value="NZ_CAJHIV010000001.1"/>
</dbReference>
<evidence type="ECO:0000313" key="2">
    <source>
        <dbReference type="EMBL" id="MBD9356308.1"/>
    </source>
</evidence>
<protein>
    <submittedName>
        <fullName evidence="2">Uncharacterized protein</fullName>
    </submittedName>
</protein>
<keyword evidence="3" id="KW-1185">Reference proteome</keyword>
<evidence type="ECO:0000313" key="3">
    <source>
        <dbReference type="Proteomes" id="UP000652176"/>
    </source>
</evidence>
<dbReference type="Proteomes" id="UP000652176">
    <property type="component" value="Unassembled WGS sequence"/>
</dbReference>
<gene>
    <name evidence="2" type="ORF">IE877_10470</name>
</gene>
<evidence type="ECO:0000256" key="1">
    <source>
        <dbReference type="SAM" id="Phobius"/>
    </source>
</evidence>
<keyword evidence="1" id="KW-1133">Transmembrane helix</keyword>
<feature type="transmembrane region" description="Helical" evidence="1">
    <location>
        <begin position="118"/>
        <end position="138"/>
    </location>
</feature>
<sequence>MLRVGVSFLVSCFPVIYTALYVFTAVFGWLVFAEAAKGIEGKMLVQVAGSITLILSPLICASAKKIKKEWDSEPSKIGIVAHPIIIGLPTIVLFCVTVFAAAVTYFGDEKNKPLYNNLLLMMLVFLLMIIVTLTFTVVSESIHTRKVNQANSGLPLPRPRQINNSILFEHINEWRGWPVKCQITSVILAGVVIFLFGSGIVSLFSGEYRNAINLIAVGCVFAPQTLTPEMFFLPIGEVSQNMQRNGQNGFIQNIQRIGLVLCMLSGGLFVLNKIAERVA</sequence>
<keyword evidence="1" id="KW-0812">Transmembrane</keyword>